<dbReference type="PROSITE" id="PS51669">
    <property type="entry name" value="4FE4S_MOW_BIS_MGD"/>
    <property type="match status" value="1"/>
</dbReference>
<comment type="cofactor">
    <cofactor evidence="1">
        <name>Mo-bis(molybdopterin guanine dinucleotide)</name>
        <dbReference type="ChEBI" id="CHEBI:60539"/>
    </cofactor>
</comment>
<dbReference type="Gene3D" id="2.20.25.90">
    <property type="entry name" value="ADC-like domains"/>
    <property type="match status" value="1"/>
</dbReference>
<keyword evidence="8" id="KW-1185">Reference proteome</keyword>
<dbReference type="Pfam" id="PF04879">
    <property type="entry name" value="Molybdop_Fe4S4"/>
    <property type="match status" value="1"/>
</dbReference>
<dbReference type="Pfam" id="PF01568">
    <property type="entry name" value="Molydop_binding"/>
    <property type="match status" value="1"/>
</dbReference>
<dbReference type="SUPFAM" id="SSF50692">
    <property type="entry name" value="ADC-like"/>
    <property type="match status" value="1"/>
</dbReference>
<dbReference type="InterPro" id="IPR006656">
    <property type="entry name" value="Mopterin_OxRdtase"/>
</dbReference>
<evidence type="ECO:0000256" key="3">
    <source>
        <dbReference type="ARBA" id="ARBA00022723"/>
    </source>
</evidence>
<dbReference type="Proteomes" id="UP001596410">
    <property type="component" value="Unassembled WGS sequence"/>
</dbReference>
<feature type="domain" description="4Fe-4S Mo/W bis-MGD-type" evidence="6">
    <location>
        <begin position="19"/>
        <end position="77"/>
    </location>
</feature>
<evidence type="ECO:0000256" key="2">
    <source>
        <dbReference type="ARBA" id="ARBA00022485"/>
    </source>
</evidence>
<dbReference type="SUPFAM" id="SSF53706">
    <property type="entry name" value="Formate dehydrogenase/DMSO reductase, domains 1-3"/>
    <property type="match status" value="1"/>
</dbReference>
<evidence type="ECO:0000256" key="1">
    <source>
        <dbReference type="ARBA" id="ARBA00001942"/>
    </source>
</evidence>
<gene>
    <name evidence="7" type="ORF">ACFQIC_11860</name>
</gene>
<dbReference type="PROSITE" id="PS00490">
    <property type="entry name" value="MOLYBDOPTERIN_PROK_2"/>
    <property type="match status" value="1"/>
</dbReference>
<dbReference type="SMART" id="SM00926">
    <property type="entry name" value="Molybdop_Fe4S4"/>
    <property type="match status" value="1"/>
</dbReference>
<accession>A0ABW2EPS7</accession>
<keyword evidence="4" id="KW-0408">Iron</keyword>
<name>A0ABW2EPS7_9BACI</name>
<evidence type="ECO:0000313" key="8">
    <source>
        <dbReference type="Proteomes" id="UP001596410"/>
    </source>
</evidence>
<keyword evidence="3" id="KW-0479">Metal-binding</keyword>
<dbReference type="NCBIfam" id="NF047855">
    <property type="entry name" value="AssmNtatRedNasC"/>
    <property type="match status" value="1"/>
</dbReference>
<keyword evidence="2" id="KW-0004">4Fe-4S</keyword>
<dbReference type="InterPro" id="IPR006963">
    <property type="entry name" value="Mopterin_OxRdtase_4Fe-4S_dom"/>
</dbReference>
<keyword evidence="5" id="KW-0411">Iron-sulfur</keyword>
<evidence type="ECO:0000256" key="5">
    <source>
        <dbReference type="ARBA" id="ARBA00023014"/>
    </source>
</evidence>
<dbReference type="EMBL" id="JBHSZV010000029">
    <property type="protein sequence ID" value="MFC7062552.1"/>
    <property type="molecule type" value="Genomic_DNA"/>
</dbReference>
<reference evidence="8" key="1">
    <citation type="journal article" date="2019" name="Int. J. Syst. Evol. Microbiol.">
        <title>The Global Catalogue of Microorganisms (GCM) 10K type strain sequencing project: providing services to taxonomists for standard genome sequencing and annotation.</title>
        <authorList>
            <consortium name="The Broad Institute Genomics Platform"/>
            <consortium name="The Broad Institute Genome Sequencing Center for Infectious Disease"/>
            <person name="Wu L."/>
            <person name="Ma J."/>
        </authorList>
    </citation>
    <scope>NUCLEOTIDE SEQUENCE [LARGE SCALE GENOMIC DNA]</scope>
    <source>
        <strain evidence="8">CGMCC 4.1621</strain>
    </source>
</reference>
<protein>
    <submittedName>
        <fullName evidence="7">Molybdopterin oxidoreductase family protein</fullName>
    </submittedName>
</protein>
<dbReference type="Pfam" id="PF00384">
    <property type="entry name" value="Molybdopterin"/>
    <property type="match status" value="1"/>
</dbReference>
<dbReference type="Gene3D" id="3.40.228.10">
    <property type="entry name" value="Dimethylsulfoxide Reductase, domain 2"/>
    <property type="match status" value="1"/>
</dbReference>
<sequence length="733" mass="82147">MTELMLKYFRSKQQEVQSEKVYESQCPFCSMQCKMQLIEQKVVSRTTHKTVGVDNPTTQGRLCVKGMNAHQHSFHRDRITQPLMKKDGEFVPISWDEALEYIRVNFTGIQETDGLDALSVYGSASLTNEEAYLLGKLARVGLKTKHIDYNGRLCMASAATGANQSFGVDRGFTNTLHEVPNTKCIILAGTNIAECQPTIMPYFEQAKENGAYIIAVDPRETATTEIADLHLKNKPGTDVALASALLKIIVQEDLIDEEFLQERVNGFDEVSRQLSTLDIDDCVAKTGIPKDQLYQAALTFGQEESGMIFTARGIEQQIDGTEAVRGFINILLATGKIGKPYSGYGAITGQGNGQGAREHGQKADQLPGYRSIENIEDRSYIAQVWGVEEKQLPHKGVSAYEMFEEVDEGNITGMLVVCSNPIISSPNANFVKQSLEKLKCLVTVDMFLSETAQLADLVLPASSYLEDQGTMTNVEGRVTLREANRPLPGKVKHDWQIVCDIAEVMGEGDKFSYQSAEEIFEELRVASRGGRADYFGITYDKIRQEKGVLWPCLDIDHKGTERLFEDEFAHEDGRAKMAVIGIYPEFTKEDISEEFPLFLTTGRVMSHYLTGEQTRKSPSLAARNIESYMEIHPETGEQFQLKDQMLVRITSRYGSIVVRSKWSEKIRKDTVFVPFHWGGEQNVNRLVSDELDPFCRMPGFKISPVNVKPALNREEVLIENQRNLESGRDAGRL</sequence>
<dbReference type="Gene3D" id="2.40.40.20">
    <property type="match status" value="1"/>
</dbReference>
<evidence type="ECO:0000313" key="7">
    <source>
        <dbReference type="EMBL" id="MFC7062552.1"/>
    </source>
</evidence>
<dbReference type="RefSeq" id="WP_204712080.1">
    <property type="nucleotide sequence ID" value="NZ_JBHSZV010000029.1"/>
</dbReference>
<dbReference type="PANTHER" id="PTHR43105:SF10">
    <property type="entry name" value="NADH-QUINONE OXIDOREDUCTASE SUBUNIT G"/>
    <property type="match status" value="1"/>
</dbReference>
<dbReference type="InterPro" id="IPR009010">
    <property type="entry name" value="Asp_de-COase-like_dom_sf"/>
</dbReference>
<proteinExistence type="predicted"/>
<dbReference type="CDD" id="cd00508">
    <property type="entry name" value="MopB_CT_Fdh-Nap-like"/>
    <property type="match status" value="1"/>
</dbReference>
<dbReference type="Gene3D" id="3.40.50.740">
    <property type="match status" value="1"/>
</dbReference>
<evidence type="ECO:0000256" key="4">
    <source>
        <dbReference type="ARBA" id="ARBA00023004"/>
    </source>
</evidence>
<dbReference type="InterPro" id="IPR006657">
    <property type="entry name" value="MoPterin_dinucl-bd_dom"/>
</dbReference>
<evidence type="ECO:0000259" key="6">
    <source>
        <dbReference type="PROSITE" id="PS51669"/>
    </source>
</evidence>
<dbReference type="InterPro" id="IPR050123">
    <property type="entry name" value="Prok_molybdopt-oxidoreductase"/>
</dbReference>
<dbReference type="PANTHER" id="PTHR43105">
    <property type="entry name" value="RESPIRATORY NITRATE REDUCTASE"/>
    <property type="match status" value="1"/>
</dbReference>
<organism evidence="7 8">
    <name type="scientific">Halobacillus seohaensis</name>
    <dbReference type="NCBI Taxonomy" id="447421"/>
    <lineage>
        <taxon>Bacteria</taxon>
        <taxon>Bacillati</taxon>
        <taxon>Bacillota</taxon>
        <taxon>Bacilli</taxon>
        <taxon>Bacillales</taxon>
        <taxon>Bacillaceae</taxon>
        <taxon>Halobacillus</taxon>
    </lineage>
</organism>
<dbReference type="CDD" id="cd02754">
    <property type="entry name" value="MopB_Nitrate-R-NapA-like"/>
    <property type="match status" value="1"/>
</dbReference>
<comment type="caution">
    <text evidence="7">The sequence shown here is derived from an EMBL/GenBank/DDBJ whole genome shotgun (WGS) entry which is preliminary data.</text>
</comment>
<dbReference type="InterPro" id="IPR006655">
    <property type="entry name" value="Mopterin_OxRdtase_prok_CS"/>
</dbReference>